<keyword evidence="4" id="KW-0418">Kinase</keyword>
<dbReference type="PANTHER" id="PTHR46716">
    <property type="entry name" value="MITOGEN-ACTIVATED PROTEIN KINASE KINASE KINASE 7"/>
    <property type="match status" value="1"/>
</dbReference>
<dbReference type="GO" id="GO:0007254">
    <property type="term" value="P:JNK cascade"/>
    <property type="evidence" value="ECO:0007669"/>
    <property type="project" value="TreeGrafter"/>
</dbReference>
<proteinExistence type="predicted"/>
<dbReference type="OrthoDB" id="192449at2759"/>
<keyword evidence="1" id="KW-0723">Serine/threonine-protein kinase</keyword>
<name>W7TK95_9STRA</name>
<dbReference type="GO" id="GO:0005524">
    <property type="term" value="F:ATP binding"/>
    <property type="evidence" value="ECO:0007669"/>
    <property type="project" value="UniProtKB-KW"/>
</dbReference>
<evidence type="ECO:0000313" key="8">
    <source>
        <dbReference type="Proteomes" id="UP000019335"/>
    </source>
</evidence>
<feature type="non-terminal residue" evidence="7">
    <location>
        <position position="110"/>
    </location>
</feature>
<dbReference type="InterPro" id="IPR001245">
    <property type="entry name" value="Ser-Thr/Tyr_kinase_cat_dom"/>
</dbReference>
<dbReference type="PROSITE" id="PS50011">
    <property type="entry name" value="PROTEIN_KINASE_DOM"/>
    <property type="match status" value="1"/>
</dbReference>
<evidence type="ECO:0000259" key="6">
    <source>
        <dbReference type="PROSITE" id="PS50011"/>
    </source>
</evidence>
<reference evidence="7 8" key="1">
    <citation type="journal article" date="2014" name="Mol. Plant">
        <title>Chromosome Scale Genome Assembly and Transcriptome Profiling of Nannochloropsis gaditana in Nitrogen Depletion.</title>
        <authorList>
            <person name="Corteggiani Carpinelli E."/>
            <person name="Telatin A."/>
            <person name="Vitulo N."/>
            <person name="Forcato C."/>
            <person name="D'Angelo M."/>
            <person name="Schiavon R."/>
            <person name="Vezzi A."/>
            <person name="Giacometti G.M."/>
            <person name="Morosinotto T."/>
            <person name="Valle G."/>
        </authorList>
    </citation>
    <scope>NUCLEOTIDE SEQUENCE [LARGE SCALE GENOMIC DNA]</scope>
    <source>
        <strain evidence="7 8">B-31</strain>
    </source>
</reference>
<organism evidence="7 8">
    <name type="scientific">Nannochloropsis gaditana</name>
    <dbReference type="NCBI Taxonomy" id="72520"/>
    <lineage>
        <taxon>Eukaryota</taxon>
        <taxon>Sar</taxon>
        <taxon>Stramenopiles</taxon>
        <taxon>Ochrophyta</taxon>
        <taxon>Eustigmatophyceae</taxon>
        <taxon>Eustigmatales</taxon>
        <taxon>Monodopsidaceae</taxon>
        <taxon>Nannochloropsis</taxon>
    </lineage>
</organism>
<keyword evidence="3" id="KW-0547">Nucleotide-binding</keyword>
<gene>
    <name evidence="7" type="ORF">Naga_102155g1</name>
</gene>
<evidence type="ECO:0000256" key="5">
    <source>
        <dbReference type="ARBA" id="ARBA00022840"/>
    </source>
</evidence>
<accession>W7TK95</accession>
<keyword evidence="8" id="KW-1185">Reference proteome</keyword>
<evidence type="ECO:0000256" key="1">
    <source>
        <dbReference type="ARBA" id="ARBA00022527"/>
    </source>
</evidence>
<protein>
    <submittedName>
        <fullName evidence="7">Atp binding protein</fullName>
    </submittedName>
</protein>
<keyword evidence="2" id="KW-0808">Transferase</keyword>
<evidence type="ECO:0000313" key="7">
    <source>
        <dbReference type="EMBL" id="EWM26502.1"/>
    </source>
</evidence>
<dbReference type="Pfam" id="PF07714">
    <property type="entry name" value="PK_Tyr_Ser-Thr"/>
    <property type="match status" value="1"/>
</dbReference>
<feature type="domain" description="Protein kinase" evidence="6">
    <location>
        <begin position="1"/>
        <end position="108"/>
    </location>
</feature>
<sequence>MTQCTGNAYYLAPEVFRGQQYTEKADCYSYGILLWELFTRKYPFATLNPRSAAFQQAEGLRPPLAEVEAQPPAVLELMERAWHADPAQRMSFKDMASAWDRLEDEEVLPA</sequence>
<dbReference type="Gene3D" id="1.10.510.10">
    <property type="entry name" value="Transferase(Phosphotransferase) domain 1"/>
    <property type="match status" value="1"/>
</dbReference>
<evidence type="ECO:0000256" key="2">
    <source>
        <dbReference type="ARBA" id="ARBA00022679"/>
    </source>
</evidence>
<dbReference type="PANTHER" id="PTHR46716:SF1">
    <property type="entry name" value="MITOGEN-ACTIVATED PROTEIN KINASE KINASE KINASE 7"/>
    <property type="match status" value="1"/>
</dbReference>
<dbReference type="SUPFAM" id="SSF56112">
    <property type="entry name" value="Protein kinase-like (PK-like)"/>
    <property type="match status" value="1"/>
</dbReference>
<dbReference type="Proteomes" id="UP000019335">
    <property type="component" value="Chromosome 8"/>
</dbReference>
<dbReference type="AlphaFoldDB" id="W7TK95"/>
<dbReference type="EMBL" id="AZIL01000634">
    <property type="protein sequence ID" value="EWM26502.1"/>
    <property type="molecule type" value="Genomic_DNA"/>
</dbReference>
<evidence type="ECO:0000256" key="3">
    <source>
        <dbReference type="ARBA" id="ARBA00022741"/>
    </source>
</evidence>
<keyword evidence="5" id="KW-0067">ATP-binding</keyword>
<dbReference type="GO" id="GO:0006955">
    <property type="term" value="P:immune response"/>
    <property type="evidence" value="ECO:0007669"/>
    <property type="project" value="TreeGrafter"/>
</dbReference>
<dbReference type="GO" id="GO:0004709">
    <property type="term" value="F:MAP kinase kinase kinase activity"/>
    <property type="evidence" value="ECO:0007669"/>
    <property type="project" value="TreeGrafter"/>
</dbReference>
<dbReference type="InterPro" id="IPR000719">
    <property type="entry name" value="Prot_kinase_dom"/>
</dbReference>
<comment type="caution">
    <text evidence="7">The sequence shown here is derived from an EMBL/GenBank/DDBJ whole genome shotgun (WGS) entry which is preliminary data.</text>
</comment>
<dbReference type="InterPro" id="IPR011009">
    <property type="entry name" value="Kinase-like_dom_sf"/>
</dbReference>
<evidence type="ECO:0000256" key="4">
    <source>
        <dbReference type="ARBA" id="ARBA00022777"/>
    </source>
</evidence>